<dbReference type="InterPro" id="IPR011990">
    <property type="entry name" value="TPR-like_helical_dom_sf"/>
</dbReference>
<dbReference type="RefSeq" id="WP_145187741.1">
    <property type="nucleotide sequence ID" value="NZ_CP036290.1"/>
</dbReference>
<organism evidence="3 4">
    <name type="scientific">Rohdeia mirabilis</name>
    <dbReference type="NCBI Taxonomy" id="2528008"/>
    <lineage>
        <taxon>Bacteria</taxon>
        <taxon>Pseudomonadati</taxon>
        <taxon>Planctomycetota</taxon>
        <taxon>Planctomycetia</taxon>
        <taxon>Planctomycetia incertae sedis</taxon>
        <taxon>Rohdeia</taxon>
    </lineage>
</organism>
<dbReference type="InterPro" id="IPR019734">
    <property type="entry name" value="TPR_rpt"/>
</dbReference>
<sequence precursor="true">MLHLATALLLALAPLQPIRAAQSGADGARVASGSDAATAPALTAELLVGHPGLFGGRYDAVRSDWLAALAADPRSPLAQQAVASLLDLEGLCPEPIPLATLRELRDAVVDGRARDLLAQLEQDAVWRTTFSKSPARLRPRTDLDEVSDWFVVGPLGPLDRYEPLWGPQPNDGPARTWRTAYPTDFGTEVEWKHVAAREGTLDPDGHVHPSVGGELYLAAWFECELESATIELYANFPVQVYWNGELALEDLHGGLTEGDDLHTFGVDFAPGPNALVLRCDNGYAGMVRARVLALDGTLAAGEVRSVASIDAVPAAYPDARPHATPPQRIASVGPDGADGFEQALAILEHRHDGTLDEALTVAEPVETGAVGAWLYQRYFALANCVHLPDEVQRRRQMELERRMDELDLAVPELAQNRAFRLLEEDRPGEALEIARELTERHPDVPRFATLEFEALSALDPTGTLELLAVRERLARHEDADTLGRLASRSYARNDRPAALALHERAARLDGRSSAGHANSVLGLLSSGGRSDLERALEWIATWRAADPDARWLDDEEASVRRSLGDTAFYEQHLRSRIADFPFDAGLQAALGDHLLEQGREAEARDAYLAALDLDPSDTALRQTVGELGVPDPAEDFFRAFAVDREAVLAHARDEVTDASTSLALDGRMVFVRPDGSFHVRDHTITTAHDRTGTEMLHESPVADEPHVAQVLDVDGGTYEPIVVEGSWVMPSLDPGDAVELVFDNHVSGTLGVAPQLGRWMFESFEQPYLLSRLVVYLPDGTPGRFELHAFEGTHETKRWETPAGPGTVHVFETRDMLRLPEEPARPANSNLMQWLEYGEDIELAHLTEERRRNLSFTTSLAADVELELRALAQRVAADRPARERARALYDAVADHVLEFAGDGDTTDVWTMRRGRPLGLLAALFELAGVEFEWAVPHPQLPDDLAPVSFDPFVSRDDFGEPLIRLAPASEGVEPTWLLVPEGGRGLPFGRLPQVMAGGRVVVLGADGPRFESLPAPSTDALDETELAIQLADDKSATVTGSVVLRDLQGPALREALSQAEPEQREQWLRQFVAQKVGGIDLESFEFVNLDVRGADLELRFAGTVQRFVRGTRKSPYLKDPVPGWSLARSLGSSDRVWPLNLLVDQSQRVRITIRASDGYALPTEPESAVLDRPGLLYSVRRAPAADGALVIERDVALRGLRVAANDVGTFLAELGAVEELLDAKVELTPAGD</sequence>
<accession>A0A518D0T4</accession>
<dbReference type="Gene3D" id="1.25.40.10">
    <property type="entry name" value="Tetratricopeptide repeat domain"/>
    <property type="match status" value="1"/>
</dbReference>
<evidence type="ECO:0000313" key="4">
    <source>
        <dbReference type="Proteomes" id="UP000319342"/>
    </source>
</evidence>
<feature type="repeat" description="TPR" evidence="1">
    <location>
        <begin position="584"/>
        <end position="617"/>
    </location>
</feature>
<gene>
    <name evidence="3" type="ORF">Pla163_21950</name>
</gene>
<dbReference type="PROSITE" id="PS50005">
    <property type="entry name" value="TPR"/>
    <property type="match status" value="1"/>
</dbReference>
<keyword evidence="2" id="KW-0732">Signal</keyword>
<evidence type="ECO:0000256" key="1">
    <source>
        <dbReference type="PROSITE-ProRule" id="PRU00339"/>
    </source>
</evidence>
<evidence type="ECO:0000256" key="2">
    <source>
        <dbReference type="SAM" id="SignalP"/>
    </source>
</evidence>
<reference evidence="3 4" key="1">
    <citation type="submission" date="2019-02" db="EMBL/GenBank/DDBJ databases">
        <title>Deep-cultivation of Planctomycetes and their phenomic and genomic characterization uncovers novel biology.</title>
        <authorList>
            <person name="Wiegand S."/>
            <person name="Jogler M."/>
            <person name="Boedeker C."/>
            <person name="Pinto D."/>
            <person name="Vollmers J."/>
            <person name="Rivas-Marin E."/>
            <person name="Kohn T."/>
            <person name="Peeters S.H."/>
            <person name="Heuer A."/>
            <person name="Rast P."/>
            <person name="Oberbeckmann S."/>
            <person name="Bunk B."/>
            <person name="Jeske O."/>
            <person name="Meyerdierks A."/>
            <person name="Storesund J.E."/>
            <person name="Kallscheuer N."/>
            <person name="Luecker S."/>
            <person name="Lage O.M."/>
            <person name="Pohl T."/>
            <person name="Merkel B.J."/>
            <person name="Hornburger P."/>
            <person name="Mueller R.-W."/>
            <person name="Bruemmer F."/>
            <person name="Labrenz M."/>
            <person name="Spormann A.M."/>
            <person name="Op den Camp H."/>
            <person name="Overmann J."/>
            <person name="Amann R."/>
            <person name="Jetten M.S.M."/>
            <person name="Mascher T."/>
            <person name="Medema M.H."/>
            <person name="Devos D.P."/>
            <person name="Kaster A.-K."/>
            <person name="Ovreas L."/>
            <person name="Rohde M."/>
            <person name="Galperin M.Y."/>
            <person name="Jogler C."/>
        </authorList>
    </citation>
    <scope>NUCLEOTIDE SEQUENCE [LARGE SCALE GENOMIC DNA]</scope>
    <source>
        <strain evidence="3 4">Pla163</strain>
    </source>
</reference>
<feature type="chain" id="PRO_5021842448" evidence="2">
    <location>
        <begin position="21"/>
        <end position="1232"/>
    </location>
</feature>
<protein>
    <submittedName>
        <fullName evidence="3">Uncharacterized protein</fullName>
    </submittedName>
</protein>
<keyword evidence="4" id="KW-1185">Reference proteome</keyword>
<dbReference type="Gene3D" id="2.60.40.3140">
    <property type="match status" value="1"/>
</dbReference>
<dbReference type="Proteomes" id="UP000319342">
    <property type="component" value="Chromosome"/>
</dbReference>
<dbReference type="EMBL" id="CP036290">
    <property type="protein sequence ID" value="QDU85070.1"/>
    <property type="molecule type" value="Genomic_DNA"/>
</dbReference>
<proteinExistence type="predicted"/>
<dbReference type="SUPFAM" id="SSF48452">
    <property type="entry name" value="TPR-like"/>
    <property type="match status" value="1"/>
</dbReference>
<feature type="signal peptide" evidence="2">
    <location>
        <begin position="1"/>
        <end position="20"/>
    </location>
</feature>
<dbReference type="AlphaFoldDB" id="A0A518D0T4"/>
<keyword evidence="1" id="KW-0802">TPR repeat</keyword>
<evidence type="ECO:0000313" key="3">
    <source>
        <dbReference type="EMBL" id="QDU85070.1"/>
    </source>
</evidence>
<dbReference type="OrthoDB" id="9826004at2"/>
<name>A0A518D0T4_9BACT</name>